<dbReference type="PROSITE" id="PS00463">
    <property type="entry name" value="ZN2_CY6_FUNGAL_1"/>
    <property type="match status" value="1"/>
</dbReference>
<dbReference type="InterPro" id="IPR053178">
    <property type="entry name" value="Osmoadaptation_assoc"/>
</dbReference>
<sequence>MVGVPRSKGCLTCRTRKKGCDKAIPTCSQCRKAGLQCAGYSRQPVFVHATATNNGTLSKVDAAARPWSSKYTKHANRPLRITPPDALVRTAREQLYTAYLWHTMTPKHQGPYNELSKQPGASWARAISEGCVTEPSLRFIAMAWAMGCMAVDNDDKQMRIKSFQTYNSAVRQLSLALRHDGSFTRDGLIMASGLMASFEMIFNTAEEPRVLAWGGHSHGQLAMFLIRGPAAFTSGDAHQLFVDSRINMAMLGIGQRKTSPISSVEWKSVPWMVEPKSARDKLIDAMLDIPALLEQLTDFRSCAARCGGRKLRAGYAAIDMALQSWVNEMGSQIQTFDYTVTGRPVPAPKTDAEFTLLNLSIIYWFLNMMLLSIKASVLEISGSGAHETLNSLRTVAKKCSSALLLLFGESSGLSQNITGLLSLSIALRYFLVADKSEQQSEEFLALRALLGRELAGTSVRQLVTRMGRGIDPLEWGRAGADDAVDITGWF</sequence>
<dbReference type="HOGENOM" id="CLU_021599_2_2_1"/>
<dbReference type="GO" id="GO:0008270">
    <property type="term" value="F:zinc ion binding"/>
    <property type="evidence" value="ECO:0007669"/>
    <property type="project" value="InterPro"/>
</dbReference>
<gene>
    <name evidence="3" type="ORF">VHEMI07618</name>
</gene>
<dbReference type="PANTHER" id="PTHR38111">
    <property type="entry name" value="ZN(2)-C6 FUNGAL-TYPE DOMAIN-CONTAINING PROTEIN-RELATED"/>
    <property type="match status" value="1"/>
</dbReference>
<dbReference type="SUPFAM" id="SSF57701">
    <property type="entry name" value="Zn2/Cys6 DNA-binding domain"/>
    <property type="match status" value="1"/>
</dbReference>
<dbReference type="CDD" id="cd00067">
    <property type="entry name" value="GAL4"/>
    <property type="match status" value="1"/>
</dbReference>
<dbReference type="OrthoDB" id="3525185at2759"/>
<evidence type="ECO:0000256" key="1">
    <source>
        <dbReference type="ARBA" id="ARBA00023242"/>
    </source>
</evidence>
<dbReference type="InterPro" id="IPR001138">
    <property type="entry name" value="Zn2Cys6_DnaBD"/>
</dbReference>
<evidence type="ECO:0000313" key="3">
    <source>
        <dbReference type="EMBL" id="CEJ91936.1"/>
    </source>
</evidence>
<dbReference type="PROSITE" id="PS50048">
    <property type="entry name" value="ZN2_CY6_FUNGAL_2"/>
    <property type="match status" value="1"/>
</dbReference>
<organism evidence="3 4">
    <name type="scientific">[Torrubiella] hemipterigena</name>
    <dbReference type="NCBI Taxonomy" id="1531966"/>
    <lineage>
        <taxon>Eukaryota</taxon>
        <taxon>Fungi</taxon>
        <taxon>Dikarya</taxon>
        <taxon>Ascomycota</taxon>
        <taxon>Pezizomycotina</taxon>
        <taxon>Sordariomycetes</taxon>
        <taxon>Hypocreomycetidae</taxon>
        <taxon>Hypocreales</taxon>
        <taxon>Clavicipitaceae</taxon>
        <taxon>Clavicipitaceae incertae sedis</taxon>
        <taxon>'Torrubiella' clade</taxon>
    </lineage>
</organism>
<reference evidence="3 4" key="1">
    <citation type="journal article" date="2015" name="Genome Announc.">
        <title>Draft Genome Sequence and Gene Annotation of the Entomopathogenic Fungus Verticillium hemipterigenum.</title>
        <authorList>
            <person name="Horn F."/>
            <person name="Habel A."/>
            <person name="Scharf D.H."/>
            <person name="Dworschak J."/>
            <person name="Brakhage A.A."/>
            <person name="Guthke R."/>
            <person name="Hertweck C."/>
            <person name="Linde J."/>
        </authorList>
    </citation>
    <scope>NUCLEOTIDE SEQUENCE [LARGE SCALE GENOMIC DNA]</scope>
</reference>
<dbReference type="PANTHER" id="PTHR38111:SF11">
    <property type="entry name" value="TRANSCRIPTION FACTOR DOMAIN-CONTAINING PROTEIN-RELATED"/>
    <property type="match status" value="1"/>
</dbReference>
<feature type="domain" description="Zn(2)-C6 fungal-type" evidence="2">
    <location>
        <begin position="9"/>
        <end position="37"/>
    </location>
</feature>
<accession>A0A0A1T420</accession>
<dbReference type="AlphaFoldDB" id="A0A0A1T420"/>
<keyword evidence="4" id="KW-1185">Reference proteome</keyword>
<name>A0A0A1T420_9HYPO</name>
<dbReference type="Gene3D" id="4.10.240.10">
    <property type="entry name" value="Zn(2)-C6 fungal-type DNA-binding domain"/>
    <property type="match status" value="1"/>
</dbReference>
<evidence type="ECO:0000313" key="4">
    <source>
        <dbReference type="Proteomes" id="UP000039046"/>
    </source>
</evidence>
<dbReference type="STRING" id="1531966.A0A0A1T420"/>
<keyword evidence="1" id="KW-0539">Nucleus</keyword>
<dbReference type="SMART" id="SM00066">
    <property type="entry name" value="GAL4"/>
    <property type="match status" value="1"/>
</dbReference>
<protein>
    <recommendedName>
        <fullName evidence="2">Zn(2)-C6 fungal-type domain-containing protein</fullName>
    </recommendedName>
</protein>
<proteinExistence type="predicted"/>
<dbReference type="EMBL" id="CDHN01000004">
    <property type="protein sequence ID" value="CEJ91936.1"/>
    <property type="molecule type" value="Genomic_DNA"/>
</dbReference>
<evidence type="ECO:0000259" key="2">
    <source>
        <dbReference type="PROSITE" id="PS50048"/>
    </source>
</evidence>
<dbReference type="Proteomes" id="UP000039046">
    <property type="component" value="Unassembled WGS sequence"/>
</dbReference>
<dbReference type="GO" id="GO:0000981">
    <property type="term" value="F:DNA-binding transcription factor activity, RNA polymerase II-specific"/>
    <property type="evidence" value="ECO:0007669"/>
    <property type="project" value="InterPro"/>
</dbReference>
<dbReference type="Pfam" id="PF00172">
    <property type="entry name" value="Zn_clus"/>
    <property type="match status" value="1"/>
</dbReference>
<dbReference type="InterPro" id="IPR036864">
    <property type="entry name" value="Zn2-C6_fun-type_DNA-bd_sf"/>
</dbReference>